<dbReference type="EMBL" id="JAZHXJ010000444">
    <property type="protein sequence ID" value="KAL1860728.1"/>
    <property type="molecule type" value="Genomic_DNA"/>
</dbReference>
<comment type="caution">
    <text evidence="3">The sequence shown here is derived from an EMBL/GenBank/DDBJ whole genome shotgun (WGS) entry which is preliminary data.</text>
</comment>
<reference evidence="3 4" key="1">
    <citation type="journal article" date="2024" name="Commun. Biol.">
        <title>Comparative genomic analysis of thermophilic fungi reveals convergent evolutionary adaptations and gene losses.</title>
        <authorList>
            <person name="Steindorff A.S."/>
            <person name="Aguilar-Pontes M.V."/>
            <person name="Robinson A.J."/>
            <person name="Andreopoulos B."/>
            <person name="LaButti K."/>
            <person name="Kuo A."/>
            <person name="Mondo S."/>
            <person name="Riley R."/>
            <person name="Otillar R."/>
            <person name="Haridas S."/>
            <person name="Lipzen A."/>
            <person name="Grimwood J."/>
            <person name="Schmutz J."/>
            <person name="Clum A."/>
            <person name="Reid I.D."/>
            <person name="Moisan M.C."/>
            <person name="Butler G."/>
            <person name="Nguyen T.T.M."/>
            <person name="Dewar K."/>
            <person name="Conant G."/>
            <person name="Drula E."/>
            <person name="Henrissat B."/>
            <person name="Hansel C."/>
            <person name="Singer S."/>
            <person name="Hutchinson M.I."/>
            <person name="de Vries R.P."/>
            <person name="Natvig D.O."/>
            <person name="Powell A.J."/>
            <person name="Tsang A."/>
            <person name="Grigoriev I.V."/>
        </authorList>
    </citation>
    <scope>NUCLEOTIDE SEQUENCE [LARGE SCALE GENOMIC DNA]</scope>
    <source>
        <strain evidence="3 4">ATCC 24622</strain>
    </source>
</reference>
<dbReference type="SUPFAM" id="SSF56112">
    <property type="entry name" value="Protein kinase-like (PK-like)"/>
    <property type="match status" value="1"/>
</dbReference>
<gene>
    <name evidence="3" type="ORF">VTK73DRAFT_7207</name>
</gene>
<feature type="region of interest" description="Disordered" evidence="1">
    <location>
        <begin position="1"/>
        <end position="25"/>
    </location>
</feature>
<dbReference type="CDD" id="cd05120">
    <property type="entry name" value="APH_ChoK_like"/>
    <property type="match status" value="1"/>
</dbReference>
<organism evidence="3 4">
    <name type="scientific">Phialemonium thermophilum</name>
    <dbReference type="NCBI Taxonomy" id="223376"/>
    <lineage>
        <taxon>Eukaryota</taxon>
        <taxon>Fungi</taxon>
        <taxon>Dikarya</taxon>
        <taxon>Ascomycota</taxon>
        <taxon>Pezizomycotina</taxon>
        <taxon>Sordariomycetes</taxon>
        <taxon>Sordariomycetidae</taxon>
        <taxon>Cephalothecales</taxon>
        <taxon>Cephalothecaceae</taxon>
        <taxon>Phialemonium</taxon>
    </lineage>
</organism>
<dbReference type="PANTHER" id="PTHR21310">
    <property type="entry name" value="AMINOGLYCOSIDE PHOSPHOTRANSFERASE-RELATED-RELATED"/>
    <property type="match status" value="1"/>
</dbReference>
<keyword evidence="4" id="KW-1185">Reference proteome</keyword>
<evidence type="ECO:0000256" key="1">
    <source>
        <dbReference type="SAM" id="MobiDB-lite"/>
    </source>
</evidence>
<evidence type="ECO:0000313" key="4">
    <source>
        <dbReference type="Proteomes" id="UP001586593"/>
    </source>
</evidence>
<name>A0ABR3WFW8_9PEZI</name>
<dbReference type="Pfam" id="PF01636">
    <property type="entry name" value="APH"/>
    <property type="match status" value="1"/>
</dbReference>
<accession>A0ABR3WFW8</accession>
<sequence length="308" mass="35238">MTDTTHPPEPSLTDTSKLTESRHPLPYFAPDDQLPEPLPTEAAILQSQVVLKKERPGRRVVRVGKHYAVKYGATVSVTEGLSMLFAKDACDIHIPKVYALYTRISPSGHSIGYIVMEYMEGQTLQAVWETLSDTAKADICAKLREIFDALRSIPSPGYFGCVGRQPLEECMFWTRPDDGKVERGLLNGPFNSEDQLNNAFVLKYLYNSGIPAKAAFYRRAFPRVFHGHPAVFTHGDFQRKNVIVQDNGELVLLDWESAGWYPSYWEYCLAMFACGNWNDDWSEYVARVLDEYPTEYVWFHMMRNELWS</sequence>
<dbReference type="Gene3D" id="3.90.1200.10">
    <property type="match status" value="1"/>
</dbReference>
<evidence type="ECO:0000313" key="3">
    <source>
        <dbReference type="EMBL" id="KAL1860728.1"/>
    </source>
</evidence>
<feature type="domain" description="Aminoglycoside phosphotransferase" evidence="2">
    <location>
        <begin position="89"/>
        <end position="287"/>
    </location>
</feature>
<dbReference type="PANTHER" id="PTHR21310:SF48">
    <property type="entry name" value="AMINOGLYCOSIDE PHOSPHOTRANSFERASE DOMAIN-CONTAINING PROTEIN"/>
    <property type="match status" value="1"/>
</dbReference>
<dbReference type="Proteomes" id="UP001586593">
    <property type="component" value="Unassembled WGS sequence"/>
</dbReference>
<dbReference type="InterPro" id="IPR002575">
    <property type="entry name" value="Aminoglycoside_PTrfase"/>
</dbReference>
<dbReference type="InterPro" id="IPR051678">
    <property type="entry name" value="AGP_Transferase"/>
</dbReference>
<protein>
    <recommendedName>
        <fullName evidence="2">Aminoglycoside phosphotransferase domain-containing protein</fullName>
    </recommendedName>
</protein>
<evidence type="ECO:0000259" key="2">
    <source>
        <dbReference type="Pfam" id="PF01636"/>
    </source>
</evidence>
<dbReference type="InterPro" id="IPR011009">
    <property type="entry name" value="Kinase-like_dom_sf"/>
</dbReference>
<proteinExistence type="predicted"/>